<proteinExistence type="predicted"/>
<feature type="compositionally biased region" description="Basic and acidic residues" evidence="1">
    <location>
        <begin position="46"/>
        <end position="56"/>
    </location>
</feature>
<sequence>MAGLGEPVAEPAEDAVDTGQKGQKENGGQKAQGGQDFHGPLPGGGRMHEAEKKGDAGGRNGGDGFRPPPRPDDGEDEHTGQEQQAGPAREEVHAFTLTAPGFCRCHRVAWKPGGAPAGGSPKWTSRAKAPPRDQSGSGPGHAGSGVDQLGIVMVWPGFIVAPQSSSGPPKRSAATAGIVFAA</sequence>
<name>A0ABQ3KLF2_9PSEU</name>
<organism evidence="2 3">
    <name type="scientific">Amycolatopsis bullii</name>
    <dbReference type="NCBI Taxonomy" id="941987"/>
    <lineage>
        <taxon>Bacteria</taxon>
        <taxon>Bacillati</taxon>
        <taxon>Actinomycetota</taxon>
        <taxon>Actinomycetes</taxon>
        <taxon>Pseudonocardiales</taxon>
        <taxon>Pseudonocardiaceae</taxon>
        <taxon>Amycolatopsis</taxon>
    </lineage>
</organism>
<keyword evidence="3" id="KW-1185">Reference proteome</keyword>
<dbReference type="EMBL" id="BNAW01000039">
    <property type="protein sequence ID" value="GHG35306.1"/>
    <property type="molecule type" value="Genomic_DNA"/>
</dbReference>
<feature type="region of interest" description="Disordered" evidence="1">
    <location>
        <begin position="161"/>
        <end position="182"/>
    </location>
</feature>
<feature type="compositionally biased region" description="Low complexity" evidence="1">
    <location>
        <begin position="26"/>
        <end position="35"/>
    </location>
</feature>
<reference evidence="3" key="1">
    <citation type="journal article" date="2019" name="Int. J. Syst. Evol. Microbiol.">
        <title>The Global Catalogue of Microorganisms (GCM) 10K type strain sequencing project: providing services to taxonomists for standard genome sequencing and annotation.</title>
        <authorList>
            <consortium name="The Broad Institute Genomics Platform"/>
            <consortium name="The Broad Institute Genome Sequencing Center for Infectious Disease"/>
            <person name="Wu L."/>
            <person name="Ma J."/>
        </authorList>
    </citation>
    <scope>NUCLEOTIDE SEQUENCE [LARGE SCALE GENOMIC DNA]</scope>
    <source>
        <strain evidence="3">CGMCC 4.7680</strain>
    </source>
</reference>
<evidence type="ECO:0000313" key="3">
    <source>
        <dbReference type="Proteomes" id="UP000649955"/>
    </source>
</evidence>
<dbReference type="Proteomes" id="UP000649955">
    <property type="component" value="Unassembled WGS sequence"/>
</dbReference>
<evidence type="ECO:0000313" key="2">
    <source>
        <dbReference type="EMBL" id="GHG35306.1"/>
    </source>
</evidence>
<protein>
    <submittedName>
        <fullName evidence="2">Uncharacterized protein</fullName>
    </submittedName>
</protein>
<feature type="region of interest" description="Disordered" evidence="1">
    <location>
        <begin position="1"/>
        <end position="93"/>
    </location>
</feature>
<evidence type="ECO:0000256" key="1">
    <source>
        <dbReference type="SAM" id="MobiDB-lite"/>
    </source>
</evidence>
<feature type="compositionally biased region" description="Basic and acidic residues" evidence="1">
    <location>
        <begin position="69"/>
        <end position="80"/>
    </location>
</feature>
<accession>A0ABQ3KLF2</accession>
<gene>
    <name evidence="2" type="ORF">GCM10017567_64810</name>
</gene>
<feature type="region of interest" description="Disordered" evidence="1">
    <location>
        <begin position="107"/>
        <end position="146"/>
    </location>
</feature>
<comment type="caution">
    <text evidence="2">The sequence shown here is derived from an EMBL/GenBank/DDBJ whole genome shotgun (WGS) entry which is preliminary data.</text>
</comment>